<dbReference type="InterPro" id="IPR038238">
    <property type="entry name" value="Clp1_C_sf"/>
</dbReference>
<protein>
    <recommendedName>
        <fullName evidence="3">Polynucleotide 5'-hydroxyl-kinase GRC3</fullName>
    </recommendedName>
    <alternativeName>
        <fullName evidence="2">Polynucleotide 5'-hydroxyl-kinase grc3</fullName>
    </alternativeName>
</protein>
<dbReference type="GO" id="GO:0005524">
    <property type="term" value="F:ATP binding"/>
    <property type="evidence" value="ECO:0007669"/>
    <property type="project" value="UniProtKB-KW"/>
</dbReference>
<dbReference type="GO" id="GO:0051731">
    <property type="term" value="F:polynucleotide 5'-hydroxyl-kinase activity"/>
    <property type="evidence" value="ECO:0007669"/>
    <property type="project" value="InterPro"/>
</dbReference>
<dbReference type="Gene3D" id="2.40.30.330">
    <property type="entry name" value="Pre-mRNA cleavage complex subunit Clp1, C-terminal domain"/>
    <property type="match status" value="1"/>
</dbReference>
<evidence type="ECO:0000313" key="10">
    <source>
        <dbReference type="EMBL" id="KZZ89501.1"/>
    </source>
</evidence>
<feature type="domain" description="Clp1 P-loop" evidence="9">
    <location>
        <begin position="88"/>
        <end position="275"/>
    </location>
</feature>
<accession>A0A167X105</accession>
<feature type="domain" description="Clp1 N-terminal" evidence="8">
    <location>
        <begin position="45"/>
        <end position="74"/>
    </location>
</feature>
<comment type="function">
    <text evidence="1">Polynucleotide 5'-kinase involved in rRNA processing.</text>
</comment>
<name>A0A167X105_9EURO</name>
<dbReference type="PANTHER" id="PTHR12755">
    <property type="entry name" value="CLEAVAGE/POLYADENYLATION FACTOR IA SUBUNIT CLP1P"/>
    <property type="match status" value="1"/>
</dbReference>
<dbReference type="InterPro" id="IPR045116">
    <property type="entry name" value="Clp1/Grc3"/>
</dbReference>
<keyword evidence="11" id="KW-1185">Reference proteome</keyword>
<proteinExistence type="predicted"/>
<evidence type="ECO:0000259" key="9">
    <source>
        <dbReference type="Pfam" id="PF16575"/>
    </source>
</evidence>
<evidence type="ECO:0000313" key="11">
    <source>
        <dbReference type="Proteomes" id="UP000242877"/>
    </source>
</evidence>
<feature type="region of interest" description="Disordered" evidence="6">
    <location>
        <begin position="321"/>
        <end position="362"/>
    </location>
</feature>
<organism evidence="10 11">
    <name type="scientific">Ascosphaera apis ARSEF 7405</name>
    <dbReference type="NCBI Taxonomy" id="392613"/>
    <lineage>
        <taxon>Eukaryota</taxon>
        <taxon>Fungi</taxon>
        <taxon>Dikarya</taxon>
        <taxon>Ascomycota</taxon>
        <taxon>Pezizomycotina</taxon>
        <taxon>Eurotiomycetes</taxon>
        <taxon>Eurotiomycetidae</taxon>
        <taxon>Onygenales</taxon>
        <taxon>Ascosphaeraceae</taxon>
        <taxon>Ascosphaera</taxon>
    </lineage>
</organism>
<dbReference type="Pfam" id="PF06807">
    <property type="entry name" value="Clp1"/>
    <property type="match status" value="1"/>
</dbReference>
<evidence type="ECO:0000256" key="4">
    <source>
        <dbReference type="ARBA" id="ARBA00022741"/>
    </source>
</evidence>
<gene>
    <name evidence="10" type="ORF">AAP_04256</name>
</gene>
<dbReference type="VEuPathDB" id="FungiDB:AAP_04256"/>
<evidence type="ECO:0000256" key="6">
    <source>
        <dbReference type="SAM" id="MobiDB-lite"/>
    </source>
</evidence>
<dbReference type="PANTHER" id="PTHR12755:SF6">
    <property type="entry name" value="POLYRIBONUCLEOTIDE 5'-HYDROXYL-KINASE CLP1"/>
    <property type="match status" value="1"/>
</dbReference>
<dbReference type="InterPro" id="IPR032319">
    <property type="entry name" value="CLP1_P"/>
</dbReference>
<evidence type="ECO:0000256" key="3">
    <source>
        <dbReference type="ARBA" id="ARBA00019824"/>
    </source>
</evidence>
<sequence length="454" mass="48618">MSALPGLGLAEPTIEAQKAAGSTTTLHIEPGCEWRFEVNFLATTRVQVEYVAEETPMMEYANVHFGLETMRERARQSGKEGPRVLILGSDDAGKTSLTKILTAYATKRGRQPIVVNLDPSEGMLSVPPGGLTATAFRSMIDIEEGWGNGALYKPLVTRLGVAVASRLAEDPDAKAAGVIIDTPGILGSGKEASNELIHHIISEFAITTILVLGSERLYSTMHRTYNMKPIAASRQGVSTEDKISVVKLTKSGGCVDRDENFMKPVREAQIRSYFFGRPIPSTAVNTGSAAGTTLTLSPHAQQVDFNNLAIYNITVNEDEDDYDPAAFGMTNDSFLPGGSNDNQDDSNGHANSTSGEGQSSTLDANVPLARLPRASADVPIPLALENTILAVVNADPDAHLSDIRDSSVLGFLYVADVDEKKGKVRVLSPVGGKIPQRAMIWGRRWPGETIGLLG</sequence>
<dbReference type="GO" id="GO:0005634">
    <property type="term" value="C:nucleus"/>
    <property type="evidence" value="ECO:0007669"/>
    <property type="project" value="TreeGrafter"/>
</dbReference>
<reference evidence="10 11" key="1">
    <citation type="journal article" date="2016" name="Genome Biol. Evol.">
        <title>Divergent and convergent evolution of fungal pathogenicity.</title>
        <authorList>
            <person name="Shang Y."/>
            <person name="Xiao G."/>
            <person name="Zheng P."/>
            <person name="Cen K."/>
            <person name="Zhan S."/>
            <person name="Wang C."/>
        </authorList>
    </citation>
    <scope>NUCLEOTIDE SEQUENCE [LARGE SCALE GENOMIC DNA]</scope>
    <source>
        <strain evidence="10 11">ARSEF 7405</strain>
    </source>
</reference>
<dbReference type="GO" id="GO:0031124">
    <property type="term" value="P:mRNA 3'-end processing"/>
    <property type="evidence" value="ECO:0007669"/>
    <property type="project" value="InterPro"/>
</dbReference>
<dbReference type="GO" id="GO:0006388">
    <property type="term" value="P:tRNA splicing, via endonucleolytic cleavage and ligation"/>
    <property type="evidence" value="ECO:0007669"/>
    <property type="project" value="TreeGrafter"/>
</dbReference>
<evidence type="ECO:0000256" key="2">
    <source>
        <dbReference type="ARBA" id="ARBA00018706"/>
    </source>
</evidence>
<dbReference type="InterPro" id="IPR027417">
    <property type="entry name" value="P-loop_NTPase"/>
</dbReference>
<dbReference type="Gene3D" id="3.40.50.300">
    <property type="entry name" value="P-loop containing nucleotide triphosphate hydrolases"/>
    <property type="match status" value="1"/>
</dbReference>
<evidence type="ECO:0000259" key="7">
    <source>
        <dbReference type="Pfam" id="PF06807"/>
    </source>
</evidence>
<evidence type="ECO:0000256" key="1">
    <source>
        <dbReference type="ARBA" id="ARBA00003798"/>
    </source>
</evidence>
<dbReference type="Pfam" id="PF16575">
    <property type="entry name" value="CLP1_P"/>
    <property type="match status" value="1"/>
</dbReference>
<evidence type="ECO:0000259" key="8">
    <source>
        <dbReference type="Pfam" id="PF16573"/>
    </source>
</evidence>
<dbReference type="InterPro" id="IPR010655">
    <property type="entry name" value="Clp1_C"/>
</dbReference>
<keyword evidence="4" id="KW-0547">Nucleotide-binding</keyword>
<feature type="compositionally biased region" description="Polar residues" evidence="6">
    <location>
        <begin position="348"/>
        <end position="362"/>
    </location>
</feature>
<dbReference type="Pfam" id="PF16573">
    <property type="entry name" value="CLP1_N"/>
    <property type="match status" value="1"/>
</dbReference>
<keyword evidence="5" id="KW-0067">ATP-binding</keyword>
<dbReference type="OrthoDB" id="258143at2759"/>
<comment type="caution">
    <text evidence="10">The sequence shown here is derived from an EMBL/GenBank/DDBJ whole genome shotgun (WGS) entry which is preliminary data.</text>
</comment>
<dbReference type="AlphaFoldDB" id="A0A167X105"/>
<dbReference type="Proteomes" id="UP000242877">
    <property type="component" value="Unassembled WGS sequence"/>
</dbReference>
<evidence type="ECO:0000256" key="5">
    <source>
        <dbReference type="ARBA" id="ARBA00022840"/>
    </source>
</evidence>
<dbReference type="SUPFAM" id="SSF52540">
    <property type="entry name" value="P-loop containing nucleoside triphosphate hydrolases"/>
    <property type="match status" value="1"/>
</dbReference>
<feature type="domain" description="Clp1 C-terminal" evidence="7">
    <location>
        <begin position="296"/>
        <end position="446"/>
    </location>
</feature>
<dbReference type="EMBL" id="AZGZ01000020">
    <property type="protein sequence ID" value="KZZ89501.1"/>
    <property type="molecule type" value="Genomic_DNA"/>
</dbReference>
<dbReference type="InterPro" id="IPR032324">
    <property type="entry name" value="Clp1_N"/>
</dbReference>